<dbReference type="GO" id="GO:0003922">
    <property type="term" value="F:GMP synthase (glutamine-hydrolyzing) activity"/>
    <property type="evidence" value="ECO:0007669"/>
    <property type="project" value="UniProtKB-EC"/>
</dbReference>
<dbReference type="Gene3D" id="3.40.50.880">
    <property type="match status" value="1"/>
</dbReference>
<dbReference type="AlphaFoldDB" id="A0A3Q9G6W6"/>
<dbReference type="InterPro" id="IPR017926">
    <property type="entry name" value="GATASE"/>
</dbReference>
<dbReference type="RefSeq" id="WP_126703473.1">
    <property type="nucleotide sequence ID" value="NZ_CP034593.1"/>
</dbReference>
<evidence type="ECO:0000313" key="3">
    <source>
        <dbReference type="Proteomes" id="UP000280344"/>
    </source>
</evidence>
<keyword evidence="3" id="KW-1185">Reference proteome</keyword>
<dbReference type="InterPro" id="IPR044992">
    <property type="entry name" value="ChyE-like"/>
</dbReference>
<dbReference type="PANTHER" id="PTHR42695">
    <property type="entry name" value="GLUTAMINE AMIDOTRANSFERASE YLR126C-RELATED"/>
    <property type="match status" value="1"/>
</dbReference>
<dbReference type="GO" id="GO:0005829">
    <property type="term" value="C:cytosol"/>
    <property type="evidence" value="ECO:0007669"/>
    <property type="project" value="TreeGrafter"/>
</dbReference>
<keyword evidence="2" id="KW-0315">Glutamine amidotransferase</keyword>
<proteinExistence type="predicted"/>
<evidence type="ECO:0000313" key="2">
    <source>
        <dbReference type="EMBL" id="AZQ76665.1"/>
    </source>
</evidence>
<gene>
    <name evidence="2" type="ORF">EJ997_04215</name>
</gene>
<name>A0A3Q9G6W6_9ACTO</name>
<dbReference type="OrthoDB" id="5196541at2"/>
<dbReference type="GO" id="GO:0016740">
    <property type="term" value="F:transferase activity"/>
    <property type="evidence" value="ECO:0007669"/>
    <property type="project" value="UniProtKB-KW"/>
</dbReference>
<accession>A0A3Q9G6W6</accession>
<dbReference type="Proteomes" id="UP000280344">
    <property type="component" value="Chromosome"/>
</dbReference>
<dbReference type="PANTHER" id="PTHR42695:SF5">
    <property type="entry name" value="GLUTAMINE AMIDOTRANSFERASE YLR126C-RELATED"/>
    <property type="match status" value="1"/>
</dbReference>
<evidence type="ECO:0000259" key="1">
    <source>
        <dbReference type="Pfam" id="PF00117"/>
    </source>
</evidence>
<dbReference type="Pfam" id="PF00117">
    <property type="entry name" value="GATase"/>
    <property type="match status" value="1"/>
</dbReference>
<dbReference type="PROSITE" id="PS51273">
    <property type="entry name" value="GATASE_TYPE_1"/>
    <property type="match status" value="1"/>
</dbReference>
<feature type="domain" description="Glutamine amidotransferase" evidence="1">
    <location>
        <begin position="30"/>
        <end position="194"/>
    </location>
</feature>
<sequence length="239" mass="26699">MKPFLFLVCRPGGTVADRELSDIRAFGRLRERDLDVVHLDKPGPRPVLDDYSGVMISGSPYNIMTAPEAKPPTQVMTEEALTYICDEILERDFPTLGLCFGMQMLSQRAGGTLTRDFPEIISAPYISLTDEGKADPLLRGISDPFRAYTGHNEAVGVAPANATVLAYADLAPIQMIRFGKNMYGTQFHPEVGLESIQIRIEFYRGAYFPPNQHKQVLEECLSAYTDHTIVSRFVDTYRS</sequence>
<keyword evidence="2" id="KW-0436">Ligase</keyword>
<dbReference type="InterPro" id="IPR029062">
    <property type="entry name" value="Class_I_gatase-like"/>
</dbReference>
<dbReference type="CDD" id="cd01741">
    <property type="entry name" value="GATase1_1"/>
    <property type="match status" value="1"/>
</dbReference>
<protein>
    <submittedName>
        <fullName evidence="2">Glutamine amidotransferase</fullName>
        <ecNumber evidence="2">6.3.5.2</ecNumber>
    </submittedName>
</protein>
<reference evidence="2 3" key="1">
    <citation type="submission" date="2018-12" db="EMBL/GenBank/DDBJ databases">
        <title>Complete genome sequence of Flaviflexus sp. H23T48.</title>
        <authorList>
            <person name="Bae J.-W."/>
            <person name="Lee J.-Y."/>
        </authorList>
    </citation>
    <scope>NUCLEOTIDE SEQUENCE [LARGE SCALE GENOMIC DNA]</scope>
    <source>
        <strain evidence="2 3">H23T48</strain>
    </source>
</reference>
<organism evidence="2 3">
    <name type="scientific">Flaviflexus ciconiae</name>
    <dbReference type="NCBI Taxonomy" id="2496867"/>
    <lineage>
        <taxon>Bacteria</taxon>
        <taxon>Bacillati</taxon>
        <taxon>Actinomycetota</taxon>
        <taxon>Actinomycetes</taxon>
        <taxon>Actinomycetales</taxon>
        <taxon>Actinomycetaceae</taxon>
        <taxon>Flaviflexus</taxon>
    </lineage>
</organism>
<dbReference type="EC" id="6.3.5.2" evidence="2"/>
<dbReference type="SUPFAM" id="SSF52317">
    <property type="entry name" value="Class I glutamine amidotransferase-like"/>
    <property type="match status" value="1"/>
</dbReference>
<dbReference type="KEGG" id="flh:EJ997_04215"/>
<keyword evidence="2" id="KW-0808">Transferase</keyword>
<dbReference type="EMBL" id="CP034593">
    <property type="protein sequence ID" value="AZQ76665.1"/>
    <property type="molecule type" value="Genomic_DNA"/>
</dbReference>